<reference evidence="2" key="1">
    <citation type="submission" date="2020-05" db="EMBL/GenBank/DDBJ databases">
        <title>Novel species in genus Nocardioides.</title>
        <authorList>
            <person name="Zhang G."/>
        </authorList>
    </citation>
    <scope>NUCLEOTIDE SEQUENCE [LARGE SCALE GENOMIC DNA]</scope>
    <source>
        <strain evidence="2">zg-1050</strain>
    </source>
</reference>
<dbReference type="Proteomes" id="UP000503297">
    <property type="component" value="Chromosome"/>
</dbReference>
<accession>A0A6M8J684</accession>
<sequence length="70" mass="8354">MFTSDGEAEYRKWEQWISDDEFQFSPDFVPNDDTPQGAIEYYKSMYRELFPMLEIDSPDFRWPTGIGLNC</sequence>
<organism evidence="1 2">
    <name type="scientific">Berryella wangjianweii</name>
    <dbReference type="NCBI Taxonomy" id="2734634"/>
    <lineage>
        <taxon>Bacteria</taxon>
        <taxon>Bacillati</taxon>
        <taxon>Actinomycetota</taxon>
        <taxon>Coriobacteriia</taxon>
        <taxon>Eggerthellales</taxon>
        <taxon>Eggerthellaceae</taxon>
        <taxon>Berryella</taxon>
    </lineage>
</organism>
<dbReference type="RefSeq" id="WP_173164156.1">
    <property type="nucleotide sequence ID" value="NZ_CP053716.1"/>
</dbReference>
<keyword evidence="2" id="KW-1185">Reference proteome</keyword>
<dbReference type="EMBL" id="CP053716">
    <property type="protein sequence ID" value="QKF07198.1"/>
    <property type="molecule type" value="Genomic_DNA"/>
</dbReference>
<dbReference type="AlphaFoldDB" id="A0A6M8J684"/>
<name>A0A6M8J684_9ACTN</name>
<evidence type="ECO:0000313" key="2">
    <source>
        <dbReference type="Proteomes" id="UP000503297"/>
    </source>
</evidence>
<gene>
    <name evidence="1" type="ORF">HLV38_02965</name>
</gene>
<protein>
    <submittedName>
        <fullName evidence="1">Uncharacterized protein</fullName>
    </submittedName>
</protein>
<evidence type="ECO:0000313" key="1">
    <source>
        <dbReference type="EMBL" id="QKF07198.1"/>
    </source>
</evidence>
<dbReference type="KEGG" id="bwa:HLV38_02965"/>
<proteinExistence type="predicted"/>